<dbReference type="Gene3D" id="2.40.70.10">
    <property type="entry name" value="Acid Proteases"/>
    <property type="match status" value="1"/>
</dbReference>
<dbReference type="GO" id="GO:0004190">
    <property type="term" value="F:aspartic-type endopeptidase activity"/>
    <property type="evidence" value="ECO:0007669"/>
    <property type="project" value="InterPro"/>
</dbReference>
<dbReference type="GO" id="GO:0006508">
    <property type="term" value="P:proteolysis"/>
    <property type="evidence" value="ECO:0007669"/>
    <property type="project" value="InterPro"/>
</dbReference>
<dbReference type="OrthoDB" id="5975497at2"/>
<evidence type="ECO:0000313" key="1">
    <source>
        <dbReference type="EMBL" id="PQB05204.1"/>
    </source>
</evidence>
<dbReference type="AlphaFoldDB" id="A0A2S7KRE7"/>
<dbReference type="Pfam" id="PF13650">
    <property type="entry name" value="Asp_protease_2"/>
    <property type="match status" value="1"/>
</dbReference>
<dbReference type="CDD" id="cd05483">
    <property type="entry name" value="retropepsin_like_bacteria"/>
    <property type="match status" value="1"/>
</dbReference>
<dbReference type="InterPro" id="IPR034122">
    <property type="entry name" value="Retropepsin-like_bacterial"/>
</dbReference>
<keyword evidence="2" id="KW-1185">Reference proteome</keyword>
<evidence type="ECO:0008006" key="3">
    <source>
        <dbReference type="Google" id="ProtNLM"/>
    </source>
</evidence>
<dbReference type="InterPro" id="IPR021109">
    <property type="entry name" value="Peptidase_aspartic_dom_sf"/>
</dbReference>
<proteinExistence type="predicted"/>
<dbReference type="Proteomes" id="UP000239800">
    <property type="component" value="Unassembled WGS sequence"/>
</dbReference>
<evidence type="ECO:0000313" key="2">
    <source>
        <dbReference type="Proteomes" id="UP000239800"/>
    </source>
</evidence>
<dbReference type="EMBL" id="MQUB01000001">
    <property type="protein sequence ID" value="PQB05204.1"/>
    <property type="molecule type" value="Genomic_DNA"/>
</dbReference>
<protein>
    <recommendedName>
        <fullName evidence="3">Acid protease</fullName>
    </recommendedName>
</protein>
<dbReference type="InterPro" id="IPR001969">
    <property type="entry name" value="Aspartic_peptidase_AS"/>
</dbReference>
<gene>
    <name evidence="1" type="ORF">BST85_10155</name>
</gene>
<dbReference type="PROSITE" id="PS00141">
    <property type="entry name" value="ASP_PROTEASE"/>
    <property type="match status" value="1"/>
</dbReference>
<name>A0A2S7KRE7_9FLAO</name>
<reference evidence="1 2" key="1">
    <citation type="submission" date="2016-11" db="EMBL/GenBank/DDBJ databases">
        <title>Trade-off between light-utilization and light-protection in marine flavobacteria.</title>
        <authorList>
            <person name="Kumagai Y."/>
        </authorList>
    </citation>
    <scope>NUCLEOTIDE SEQUENCE [LARGE SCALE GENOMIC DNA]</scope>
    <source>
        <strain evidence="1 2">NBRC 107741</strain>
    </source>
</reference>
<sequence>MTLRKLLESQDFKRIGLKKLLSGHYALVLKLNGKPASFILDTGASASCIGFERIDRFGLIATNTDMKATGAGASMLETHLAHDVRLELTNTLATTNDMVLFDLSHVNGALKEVGENEVDGILGGEILKHFRSVIDYGRNALYVKKSS</sequence>
<dbReference type="SUPFAM" id="SSF50630">
    <property type="entry name" value="Acid proteases"/>
    <property type="match status" value="1"/>
</dbReference>
<accession>A0A2S7KRE7</accession>
<comment type="caution">
    <text evidence="1">The sequence shown here is derived from an EMBL/GenBank/DDBJ whole genome shotgun (WGS) entry which is preliminary data.</text>
</comment>
<organism evidence="1 2">
    <name type="scientific">Aureitalea marina</name>
    <dbReference type="NCBI Taxonomy" id="930804"/>
    <lineage>
        <taxon>Bacteria</taxon>
        <taxon>Pseudomonadati</taxon>
        <taxon>Bacteroidota</taxon>
        <taxon>Flavobacteriia</taxon>
        <taxon>Flavobacteriales</taxon>
        <taxon>Flavobacteriaceae</taxon>
        <taxon>Aureitalea</taxon>
    </lineage>
</organism>